<proteinExistence type="predicted"/>
<dbReference type="AlphaFoldDB" id="A0A165KLT2"/>
<feature type="signal peptide" evidence="4">
    <location>
        <begin position="1"/>
        <end position="23"/>
    </location>
</feature>
<dbReference type="InterPro" id="IPR001190">
    <property type="entry name" value="SRCR"/>
</dbReference>
<name>A0A165KLT2_EXIGL</name>
<evidence type="ECO:0000313" key="7">
    <source>
        <dbReference type="Proteomes" id="UP000077266"/>
    </source>
</evidence>
<protein>
    <recommendedName>
        <fullName evidence="5">SRCR domain-containing protein</fullName>
    </recommendedName>
</protein>
<dbReference type="PROSITE" id="PS00118">
    <property type="entry name" value="PA2_HIS"/>
    <property type="match status" value="1"/>
</dbReference>
<evidence type="ECO:0000256" key="2">
    <source>
        <dbReference type="ARBA" id="ARBA00022525"/>
    </source>
</evidence>
<accession>A0A165KLT2</accession>
<keyword evidence="2" id="KW-0964">Secreted</keyword>
<dbReference type="Gene3D" id="2.60.120.260">
    <property type="entry name" value="Galactose-binding domain-like"/>
    <property type="match status" value="1"/>
</dbReference>
<keyword evidence="4" id="KW-0732">Signal</keyword>
<evidence type="ECO:0000313" key="6">
    <source>
        <dbReference type="EMBL" id="KZV96551.1"/>
    </source>
</evidence>
<dbReference type="GO" id="GO:0016020">
    <property type="term" value="C:membrane"/>
    <property type="evidence" value="ECO:0007669"/>
    <property type="project" value="InterPro"/>
</dbReference>
<dbReference type="OrthoDB" id="439917at2759"/>
<feature type="compositionally biased region" description="Polar residues" evidence="3">
    <location>
        <begin position="53"/>
        <end position="64"/>
    </location>
</feature>
<feature type="chain" id="PRO_5007861024" description="SRCR domain-containing protein" evidence="4">
    <location>
        <begin position="24"/>
        <end position="816"/>
    </location>
</feature>
<feature type="region of interest" description="Disordered" evidence="3">
    <location>
        <begin position="48"/>
        <end position="76"/>
    </location>
</feature>
<reference evidence="6 7" key="1">
    <citation type="journal article" date="2016" name="Mol. Biol. Evol.">
        <title>Comparative Genomics of Early-Diverging Mushroom-Forming Fungi Provides Insights into the Origins of Lignocellulose Decay Capabilities.</title>
        <authorList>
            <person name="Nagy L.G."/>
            <person name="Riley R."/>
            <person name="Tritt A."/>
            <person name="Adam C."/>
            <person name="Daum C."/>
            <person name="Floudas D."/>
            <person name="Sun H."/>
            <person name="Yadav J.S."/>
            <person name="Pangilinan J."/>
            <person name="Larsson K.H."/>
            <person name="Matsuura K."/>
            <person name="Barry K."/>
            <person name="Labutti K."/>
            <person name="Kuo R."/>
            <person name="Ohm R.A."/>
            <person name="Bhattacharya S.S."/>
            <person name="Shirouzu T."/>
            <person name="Yoshinaga Y."/>
            <person name="Martin F.M."/>
            <person name="Grigoriev I.V."/>
            <person name="Hibbett D.S."/>
        </authorList>
    </citation>
    <scope>NUCLEOTIDE SEQUENCE [LARGE SCALE GENOMIC DNA]</scope>
    <source>
        <strain evidence="6 7">HHB12029</strain>
    </source>
</reference>
<gene>
    <name evidence="6" type="ORF">EXIGLDRAFT_732982</name>
</gene>
<dbReference type="EMBL" id="KV425941">
    <property type="protein sequence ID" value="KZV96551.1"/>
    <property type="molecule type" value="Genomic_DNA"/>
</dbReference>
<feature type="domain" description="SRCR" evidence="5">
    <location>
        <begin position="459"/>
        <end position="558"/>
    </location>
</feature>
<dbReference type="PROSITE" id="PS50287">
    <property type="entry name" value="SRCR_2"/>
    <property type="match status" value="1"/>
</dbReference>
<dbReference type="Proteomes" id="UP000077266">
    <property type="component" value="Unassembled WGS sequence"/>
</dbReference>
<sequence>MAVQTSLVYRLLALSSVLVYANAHAHLEARSLSLPAIRARQLTRSKFLRQATKRQTGSGSTTSPLPGDTDDDDWLDDYTYDEAELPVVFVEKPAFDDSETVVPPAPVDVPPIPDTRPEDDGTTMPDLPVTPPAPVCMIDPADSAQEFSLIDVGQNLLIAKNSHFGRMVDSDFAESTEEYIENYQPPTFYFSKPASGPDGFYDIAMVTEGSGVQYLARTSAGEVILVSVSSEGHNPVDVNGVDVVTTLFSITCEGYISASSTLTSPATSYIWDTDSTYGTLLEGEASREGSIFTVPARSPPSSTPDQRKRAKRLLSSYSSGSAPRCRSWPPRLWANVRPGARGLNPNGCGSGATSQWIPQFNFGGCCNDHDNCFDNCENGSFEGCNDVFTNCMVSGICGQIAWYHPIDKVNCKIAGYFYGWVVSTWLGQLAFYSANTDRCQCNCPDNKGYCSYVDNCLDLRTDSGNCGGCARSCSGLYGSHTHCENWGCACDAGWGWCGGGACTPLNTQQNCGGCGRSCPDDMHCEGSGDCVCNANIWGNDDNNCGACRRKCANGHSCQGGTCVCTADIMNDSNHCGGCGNVCPRGTKCGGGQCVCAKDQCGNLCLDFQTHPRNCGACGTVCPSGICHNGACYTPDPSEPVDPNVCVKKDAIVNGGFDNGTIGYGWDPVTVTGTTNIGYGFDAGATSAPNSANIGIYNGYVELDQQMTLCPSTEYAFTFNVRKVGGTPGAYCWIASVIAGQNTGAKVLNPDGAMESVGPFWVSVGEKPAWGGGWGWEPITFSDDGKFAYAQIGIGMSCDGANAWSYFRIDDVSVYPV</sequence>
<dbReference type="InterPro" id="IPR033113">
    <property type="entry name" value="PLA2_histidine"/>
</dbReference>
<comment type="subcellular location">
    <subcellularLocation>
        <location evidence="1">Secreted</location>
    </subcellularLocation>
</comment>
<evidence type="ECO:0000259" key="5">
    <source>
        <dbReference type="PROSITE" id="PS50287"/>
    </source>
</evidence>
<feature type="region of interest" description="Disordered" evidence="3">
    <location>
        <begin position="292"/>
        <end position="325"/>
    </location>
</feature>
<evidence type="ECO:0000256" key="4">
    <source>
        <dbReference type="SAM" id="SignalP"/>
    </source>
</evidence>
<dbReference type="GO" id="GO:0005576">
    <property type="term" value="C:extracellular region"/>
    <property type="evidence" value="ECO:0007669"/>
    <property type="project" value="UniProtKB-SubCell"/>
</dbReference>
<evidence type="ECO:0000256" key="1">
    <source>
        <dbReference type="ARBA" id="ARBA00004613"/>
    </source>
</evidence>
<keyword evidence="7" id="KW-1185">Reference proteome</keyword>
<dbReference type="STRING" id="1314781.A0A165KLT2"/>
<organism evidence="6 7">
    <name type="scientific">Exidia glandulosa HHB12029</name>
    <dbReference type="NCBI Taxonomy" id="1314781"/>
    <lineage>
        <taxon>Eukaryota</taxon>
        <taxon>Fungi</taxon>
        <taxon>Dikarya</taxon>
        <taxon>Basidiomycota</taxon>
        <taxon>Agaricomycotina</taxon>
        <taxon>Agaricomycetes</taxon>
        <taxon>Auriculariales</taxon>
        <taxon>Exidiaceae</taxon>
        <taxon>Exidia</taxon>
    </lineage>
</organism>
<dbReference type="InParanoid" id="A0A165KLT2"/>
<evidence type="ECO:0000256" key="3">
    <source>
        <dbReference type="SAM" id="MobiDB-lite"/>
    </source>
</evidence>